<dbReference type="RefSeq" id="WP_251946235.1">
    <property type="nucleotide sequence ID" value="NZ_JAMRYM010000055.1"/>
</dbReference>
<dbReference type="AlphaFoldDB" id="A0A9X2IU59"/>
<protein>
    <submittedName>
        <fullName evidence="1">DUF6339 family protein</fullName>
    </submittedName>
</protein>
<name>A0A9X2IU59_9MICO</name>
<proteinExistence type="predicted"/>
<evidence type="ECO:0000313" key="2">
    <source>
        <dbReference type="Proteomes" id="UP001155240"/>
    </source>
</evidence>
<gene>
    <name evidence="1" type="ORF">NB037_12525</name>
</gene>
<accession>A0A9X2IU59</accession>
<evidence type="ECO:0000313" key="1">
    <source>
        <dbReference type="EMBL" id="MCM6763243.1"/>
    </source>
</evidence>
<dbReference type="Proteomes" id="UP001155240">
    <property type="component" value="Unassembled WGS sequence"/>
</dbReference>
<comment type="caution">
    <text evidence="1">The sequence shown here is derived from an EMBL/GenBank/DDBJ whole genome shotgun (WGS) entry which is preliminary data.</text>
</comment>
<dbReference type="InterPro" id="IPR045920">
    <property type="entry name" value="DUF6339"/>
</dbReference>
<reference evidence="1" key="1">
    <citation type="submission" date="2022-06" db="EMBL/GenBank/DDBJ databases">
        <title>Whole genome shotgun sequencing (WGS) of Rathayibacter sp. ZW T2_19, isolated from stored onions (Allium cepa).</title>
        <authorList>
            <person name="Stoll D.A."/>
            <person name="Huch M."/>
        </authorList>
    </citation>
    <scope>NUCLEOTIDE SEQUENCE</scope>
    <source>
        <strain evidence="1">ZW T2_19</strain>
    </source>
</reference>
<dbReference type="Pfam" id="PF19866">
    <property type="entry name" value="DUF6339"/>
    <property type="match status" value="1"/>
</dbReference>
<dbReference type="EMBL" id="JAMRYM010000055">
    <property type="protein sequence ID" value="MCM6763243.1"/>
    <property type="molecule type" value="Genomic_DNA"/>
</dbReference>
<organism evidence="1 2">
    <name type="scientific">Rathayibacter rubneri</name>
    <dbReference type="NCBI Taxonomy" id="2950106"/>
    <lineage>
        <taxon>Bacteria</taxon>
        <taxon>Bacillati</taxon>
        <taxon>Actinomycetota</taxon>
        <taxon>Actinomycetes</taxon>
        <taxon>Micrococcales</taxon>
        <taxon>Microbacteriaceae</taxon>
        <taxon>Rathayibacter</taxon>
    </lineage>
</organism>
<sequence length="430" mass="47542">MIIWPRLSRAVASSEWERIRDEKAAAGHSLVRDAQWRAIGNRADESDFGRLHERLTELATAHGFPEPVGADTYGRFDREAAFLVRDLVDVPFAEAAAGDVWSFIAFAVLPEVTEWRFGHRNKERWIGTDLTRHTWARLWWQGEAFRPEPELLTHLSESDLNQLFERRSIGGDGPLVRALARSFITVTAERRAIVRDTTKRIRRLLAFVQTSALEAKEIGSLADEIVELSTALITGRSASESDDQRNLSGAGSVAVVPEEEVPERSLGLVEPTYLAYHRPAALSATQLLEPSALEDMIQSAVEVEGPVLQSRLRRLVAGAVEDDTVLSSADAAISSAIEVLLQAGRIEADDFELSGLGSQRSLRVVGSPAIRVRPLGARRLLEVPLREALAIARLAPEGTATSRMEYLLNFYGLEDIDLLDRMVLLQLANA</sequence>
<keyword evidence="2" id="KW-1185">Reference proteome</keyword>